<gene>
    <name evidence="1" type="ORF">NMW_2257</name>
</gene>
<proteinExistence type="predicted"/>
<dbReference type="EMBL" id="AM889138">
    <property type="protein sequence ID" value="CBA09813.1"/>
    <property type="molecule type" value="Genomic_DNA"/>
</dbReference>
<evidence type="ECO:0000313" key="1">
    <source>
        <dbReference type="EMBL" id="CBA09813.1"/>
    </source>
</evidence>
<protein>
    <recommendedName>
        <fullName evidence="2">Lipoprotein</fullName>
    </recommendedName>
</protein>
<name>C6SMS7_NEIME</name>
<dbReference type="PROSITE" id="PS51257">
    <property type="entry name" value="PROKAR_LIPOPROTEIN"/>
    <property type="match status" value="1"/>
</dbReference>
<reference evidence="1" key="1">
    <citation type="journal article" date="2008" name="Proc. Natl. Acad. Sci. U.S.A.">
        <title>Whole-genome comparison of disease and carriage strains provides insights into virulence evolution in Neisseria meningitidis.</title>
        <authorList>
            <person name="Schoen C."/>
            <person name="Blom J."/>
            <person name="Claus H."/>
            <person name="Schramm-Glueck A."/>
            <person name="Brandt P."/>
            <person name="Mueller T."/>
            <person name="Goesmann A."/>
            <person name="Joseph B."/>
            <person name="Konietzny S."/>
            <person name="Kurzai O."/>
            <person name="Schmitt C."/>
            <person name="Friedrich T."/>
            <person name="Linke B."/>
            <person name="Vogel U."/>
            <person name="Frosch M."/>
        </authorList>
    </citation>
    <scope>NUCLEOTIDE SEQUENCE</scope>
    <source>
        <strain evidence="1">Alpha275</strain>
    </source>
</reference>
<accession>C6SMS7</accession>
<dbReference type="AlphaFoldDB" id="C6SMS7"/>
<sequence length="63" mass="7070">MPGRFCLLAATEKCRLKQNAVSDGISFSLTLLFACTDKGYRQGSKDHRNLGSRACTQRRHLIQ</sequence>
<evidence type="ECO:0008006" key="2">
    <source>
        <dbReference type="Google" id="ProtNLM"/>
    </source>
</evidence>
<organism evidence="1">
    <name type="scientific">Neisseria meningitidis alpha275</name>
    <dbReference type="NCBI Taxonomy" id="295996"/>
    <lineage>
        <taxon>Bacteria</taxon>
        <taxon>Pseudomonadati</taxon>
        <taxon>Pseudomonadota</taxon>
        <taxon>Betaproteobacteria</taxon>
        <taxon>Neisseriales</taxon>
        <taxon>Neisseriaceae</taxon>
        <taxon>Neisseria</taxon>
    </lineage>
</organism>